<keyword evidence="1" id="KW-0812">Transmembrane</keyword>
<keyword evidence="1" id="KW-1133">Transmembrane helix</keyword>
<gene>
    <name evidence="2" type="ORF">A3C96_02710</name>
</gene>
<name>A0A1F7U6U1_9BACT</name>
<comment type="caution">
    <text evidence="2">The sequence shown here is derived from an EMBL/GenBank/DDBJ whole genome shotgun (WGS) entry which is preliminary data.</text>
</comment>
<dbReference type="Proteomes" id="UP000177088">
    <property type="component" value="Unassembled WGS sequence"/>
</dbReference>
<accession>A0A1F7U6U1</accession>
<evidence type="ECO:0000256" key="1">
    <source>
        <dbReference type="SAM" id="Phobius"/>
    </source>
</evidence>
<feature type="transmembrane region" description="Helical" evidence="1">
    <location>
        <begin position="6"/>
        <end position="24"/>
    </location>
</feature>
<dbReference type="AlphaFoldDB" id="A0A1F7U6U1"/>
<sequence>MGKKGFIKGLAVGAVLGAVAAVISKMDSRERDKKAVAVKKTAAHIANRVATHAKTLGRLTKSAYHQIVDATVAEYRGTKALSEDELSSLKKELKEDWGKLEKILKKK</sequence>
<protein>
    <submittedName>
        <fullName evidence="2">Uncharacterized protein</fullName>
    </submittedName>
</protein>
<reference evidence="2 3" key="1">
    <citation type="journal article" date="2016" name="Nat. Commun.">
        <title>Thousands of microbial genomes shed light on interconnected biogeochemical processes in an aquifer system.</title>
        <authorList>
            <person name="Anantharaman K."/>
            <person name="Brown C.T."/>
            <person name="Hug L.A."/>
            <person name="Sharon I."/>
            <person name="Castelle C.J."/>
            <person name="Probst A.J."/>
            <person name="Thomas B.C."/>
            <person name="Singh A."/>
            <person name="Wilkins M.J."/>
            <person name="Karaoz U."/>
            <person name="Brodie E.L."/>
            <person name="Williams K.H."/>
            <person name="Hubbard S.S."/>
            <person name="Banfield J.F."/>
        </authorList>
    </citation>
    <scope>NUCLEOTIDE SEQUENCE [LARGE SCALE GENOMIC DNA]</scope>
</reference>
<keyword evidence="1" id="KW-0472">Membrane</keyword>
<evidence type="ECO:0000313" key="3">
    <source>
        <dbReference type="Proteomes" id="UP000177088"/>
    </source>
</evidence>
<organism evidence="2 3">
    <name type="scientific">Candidatus Uhrbacteria bacterium RIFCSPHIGHO2_02_FULL_60_10</name>
    <dbReference type="NCBI Taxonomy" id="1802392"/>
    <lineage>
        <taxon>Bacteria</taxon>
        <taxon>Candidatus Uhriibacteriota</taxon>
    </lineage>
</organism>
<dbReference type="EMBL" id="MGEA01000041">
    <property type="protein sequence ID" value="OGL73941.1"/>
    <property type="molecule type" value="Genomic_DNA"/>
</dbReference>
<proteinExistence type="predicted"/>
<evidence type="ECO:0000313" key="2">
    <source>
        <dbReference type="EMBL" id="OGL73941.1"/>
    </source>
</evidence>